<evidence type="ECO:0000313" key="2">
    <source>
        <dbReference type="Proteomes" id="UP000789702"/>
    </source>
</evidence>
<feature type="non-terminal residue" evidence="1">
    <location>
        <position position="1"/>
    </location>
</feature>
<dbReference type="Proteomes" id="UP000789702">
    <property type="component" value="Unassembled WGS sequence"/>
</dbReference>
<feature type="non-terminal residue" evidence="1">
    <location>
        <position position="63"/>
    </location>
</feature>
<protein>
    <submittedName>
        <fullName evidence="1">3028_t:CDS:1</fullName>
    </submittedName>
</protein>
<reference evidence="1" key="1">
    <citation type="submission" date="2021-06" db="EMBL/GenBank/DDBJ databases">
        <authorList>
            <person name="Kallberg Y."/>
            <person name="Tangrot J."/>
            <person name="Rosling A."/>
        </authorList>
    </citation>
    <scope>NUCLEOTIDE SEQUENCE</scope>
    <source>
        <strain evidence="1">IL203A</strain>
    </source>
</reference>
<organism evidence="1 2">
    <name type="scientific">Dentiscutata heterogama</name>
    <dbReference type="NCBI Taxonomy" id="1316150"/>
    <lineage>
        <taxon>Eukaryota</taxon>
        <taxon>Fungi</taxon>
        <taxon>Fungi incertae sedis</taxon>
        <taxon>Mucoromycota</taxon>
        <taxon>Glomeromycotina</taxon>
        <taxon>Glomeromycetes</taxon>
        <taxon>Diversisporales</taxon>
        <taxon>Gigasporaceae</taxon>
        <taxon>Dentiscutata</taxon>
    </lineage>
</organism>
<comment type="caution">
    <text evidence="1">The sequence shown here is derived from an EMBL/GenBank/DDBJ whole genome shotgun (WGS) entry which is preliminary data.</text>
</comment>
<gene>
    <name evidence="1" type="ORF">DHETER_LOCUS15087</name>
</gene>
<name>A0ACA9QMG6_9GLOM</name>
<accession>A0ACA9QMG6</accession>
<sequence>NVQKYIMDAMFKKIPRQNLKISDKKSIYNEKMNTVLTTRLMDLLLQPIYADSLVDKKVLPSQQ</sequence>
<keyword evidence="2" id="KW-1185">Reference proteome</keyword>
<evidence type="ECO:0000313" key="1">
    <source>
        <dbReference type="EMBL" id="CAG8758147.1"/>
    </source>
</evidence>
<proteinExistence type="predicted"/>
<dbReference type="EMBL" id="CAJVPU010049816">
    <property type="protein sequence ID" value="CAG8758147.1"/>
    <property type="molecule type" value="Genomic_DNA"/>
</dbReference>